<sequence length="157" mass="16631">MIYPRTRSVSITASSSNGGSSETTAQVSPEPKVEPIVETEVPATPPPPPIVHEDPIMSAIIGRRRDRRGGGGGGGGGGGQEEATTTRESRRRLGAGRATFFEADWQSRDRRVRVLAWGYADSLAFLLMRNGACYACVLSRGGNRAGASSLATVERLS</sequence>
<accession>A0ABD2X9Q1</accession>
<feature type="compositionally biased region" description="Low complexity" evidence="1">
    <location>
        <begin position="8"/>
        <end position="21"/>
    </location>
</feature>
<dbReference type="AlphaFoldDB" id="A0ABD2X9Q1"/>
<reference evidence="2 3" key="1">
    <citation type="journal article" date="2024" name="bioRxiv">
        <title>A reference genome for Trichogramma kaykai: A tiny desert-dwelling parasitoid wasp with competing sex-ratio distorters.</title>
        <authorList>
            <person name="Culotta J."/>
            <person name="Lindsey A.R."/>
        </authorList>
    </citation>
    <scope>NUCLEOTIDE SEQUENCE [LARGE SCALE GENOMIC DNA]</scope>
    <source>
        <strain evidence="2 3">KSX58</strain>
    </source>
</reference>
<comment type="caution">
    <text evidence="2">The sequence shown here is derived from an EMBL/GenBank/DDBJ whole genome shotgun (WGS) entry which is preliminary data.</text>
</comment>
<feature type="region of interest" description="Disordered" evidence="1">
    <location>
        <begin position="1"/>
        <end position="91"/>
    </location>
</feature>
<proteinExistence type="predicted"/>
<keyword evidence="3" id="KW-1185">Reference proteome</keyword>
<name>A0ABD2X9Q1_9HYME</name>
<dbReference type="Proteomes" id="UP001627154">
    <property type="component" value="Unassembled WGS sequence"/>
</dbReference>
<evidence type="ECO:0000313" key="3">
    <source>
        <dbReference type="Proteomes" id="UP001627154"/>
    </source>
</evidence>
<dbReference type="EMBL" id="JBJJXI010000041">
    <property type="protein sequence ID" value="KAL3401980.1"/>
    <property type="molecule type" value="Genomic_DNA"/>
</dbReference>
<organism evidence="2 3">
    <name type="scientific">Trichogramma kaykai</name>
    <dbReference type="NCBI Taxonomy" id="54128"/>
    <lineage>
        <taxon>Eukaryota</taxon>
        <taxon>Metazoa</taxon>
        <taxon>Ecdysozoa</taxon>
        <taxon>Arthropoda</taxon>
        <taxon>Hexapoda</taxon>
        <taxon>Insecta</taxon>
        <taxon>Pterygota</taxon>
        <taxon>Neoptera</taxon>
        <taxon>Endopterygota</taxon>
        <taxon>Hymenoptera</taxon>
        <taxon>Apocrita</taxon>
        <taxon>Proctotrupomorpha</taxon>
        <taxon>Chalcidoidea</taxon>
        <taxon>Trichogrammatidae</taxon>
        <taxon>Trichogramma</taxon>
    </lineage>
</organism>
<evidence type="ECO:0000313" key="2">
    <source>
        <dbReference type="EMBL" id="KAL3401980.1"/>
    </source>
</evidence>
<evidence type="ECO:0000256" key="1">
    <source>
        <dbReference type="SAM" id="MobiDB-lite"/>
    </source>
</evidence>
<feature type="compositionally biased region" description="Gly residues" evidence="1">
    <location>
        <begin position="70"/>
        <end position="80"/>
    </location>
</feature>
<protein>
    <submittedName>
        <fullName evidence="2">Uncharacterized protein</fullName>
    </submittedName>
</protein>
<gene>
    <name evidence="2" type="ORF">TKK_004989</name>
</gene>